<dbReference type="AlphaFoldDB" id="A0A3P1WXU4"/>
<name>A0A3P1WXU4_9ACTN</name>
<organism evidence="2 3">
    <name type="scientific">Arachnia propionica</name>
    <dbReference type="NCBI Taxonomy" id="1750"/>
    <lineage>
        <taxon>Bacteria</taxon>
        <taxon>Bacillati</taxon>
        <taxon>Actinomycetota</taxon>
        <taxon>Actinomycetes</taxon>
        <taxon>Propionibacteriales</taxon>
        <taxon>Propionibacteriaceae</taxon>
        <taxon>Arachnia</taxon>
    </lineage>
</organism>
<dbReference type="PROSITE" id="PS51257">
    <property type="entry name" value="PROKAR_LIPOPROTEIN"/>
    <property type="match status" value="1"/>
</dbReference>
<feature type="signal peptide" evidence="1">
    <location>
        <begin position="1"/>
        <end position="23"/>
    </location>
</feature>
<keyword evidence="1" id="KW-0732">Signal</keyword>
<gene>
    <name evidence="2" type="ORF">EII35_05635</name>
</gene>
<proteinExistence type="predicted"/>
<reference evidence="2 3" key="1">
    <citation type="submission" date="2018-11" db="EMBL/GenBank/DDBJ databases">
        <title>Genomes From Bacteria Associated with the Canine Oral Cavity: a Test Case for Automated Genome-Based Taxonomic Assignment.</title>
        <authorList>
            <person name="Coil D.A."/>
            <person name="Jospin G."/>
            <person name="Darling A.E."/>
            <person name="Wallis C."/>
            <person name="Davis I.J."/>
            <person name="Harris S."/>
            <person name="Eisen J.A."/>
            <person name="Holcombe L.J."/>
            <person name="O'Flynn C."/>
        </authorList>
    </citation>
    <scope>NUCLEOTIDE SEQUENCE [LARGE SCALE GENOMIC DNA]</scope>
    <source>
        <strain evidence="2 3">OH2822_COT-296</strain>
    </source>
</reference>
<comment type="caution">
    <text evidence="2">The sequence shown here is derived from an EMBL/GenBank/DDBJ whole genome shotgun (WGS) entry which is preliminary data.</text>
</comment>
<sequence length="115" mass="12056">MNRFITRTAAVAMALAVALGASACAGGKPSKDEFRNALKSAPQVGQMTGEQKDQFNKLADCIADKSYDKLSPEGLKKLIELAKKATVDPSNSEDLSEADQKALGEAALECIPGQG</sequence>
<dbReference type="EMBL" id="RQYT01000008">
    <property type="protein sequence ID" value="RRD50220.1"/>
    <property type="molecule type" value="Genomic_DNA"/>
</dbReference>
<dbReference type="Proteomes" id="UP000280935">
    <property type="component" value="Unassembled WGS sequence"/>
</dbReference>
<feature type="chain" id="PRO_5017987009" evidence="1">
    <location>
        <begin position="24"/>
        <end position="115"/>
    </location>
</feature>
<evidence type="ECO:0000313" key="3">
    <source>
        <dbReference type="Proteomes" id="UP000280935"/>
    </source>
</evidence>
<evidence type="ECO:0000256" key="1">
    <source>
        <dbReference type="SAM" id="SignalP"/>
    </source>
</evidence>
<evidence type="ECO:0000313" key="2">
    <source>
        <dbReference type="EMBL" id="RRD50220.1"/>
    </source>
</evidence>
<dbReference type="OrthoDB" id="9943215at2"/>
<accession>A0A3P1WXU4</accession>
<dbReference type="RefSeq" id="WP_125227476.1">
    <property type="nucleotide sequence ID" value="NZ_RQYT01000008.1"/>
</dbReference>
<protein>
    <submittedName>
        <fullName evidence="2">Uncharacterized protein</fullName>
    </submittedName>
</protein>